<evidence type="ECO:0000256" key="5">
    <source>
        <dbReference type="ARBA" id="ARBA00022801"/>
    </source>
</evidence>
<gene>
    <name evidence="8" type="ORF">OO017_06090</name>
</gene>
<dbReference type="Proteomes" id="UP001207228">
    <property type="component" value="Unassembled WGS sequence"/>
</dbReference>
<dbReference type="EC" id="3.2.1.51" evidence="3"/>
<evidence type="ECO:0000256" key="2">
    <source>
        <dbReference type="ARBA" id="ARBA00007951"/>
    </source>
</evidence>
<keyword evidence="9" id="KW-1185">Reference proteome</keyword>
<name>A0ABT3RCA0_9BACT</name>
<comment type="function">
    <text evidence="1">Alpha-L-fucosidase is responsible for hydrolyzing the alpha-1,6-linked fucose joined to the reducing-end N-acetylglucosamine of the carbohydrate moieties of glycoproteins.</text>
</comment>
<evidence type="ECO:0000313" key="8">
    <source>
        <dbReference type="EMBL" id="MCX2739508.1"/>
    </source>
</evidence>
<comment type="caution">
    <text evidence="8">The sequence shown here is derived from an EMBL/GenBank/DDBJ whole genome shotgun (WGS) entry which is preliminary data.</text>
</comment>
<dbReference type="PRINTS" id="PR00741">
    <property type="entry name" value="GLHYDRLASE29"/>
</dbReference>
<reference evidence="8 9" key="1">
    <citation type="submission" date="2022-11" db="EMBL/GenBank/DDBJ databases">
        <title>The characterization of three novel Bacteroidetes species and genomic analysis of their roles in tidal elemental geochemical cycles.</title>
        <authorList>
            <person name="Ma K.-J."/>
        </authorList>
    </citation>
    <scope>NUCLEOTIDE SEQUENCE [LARGE SCALE GENOMIC DNA]</scope>
    <source>
        <strain evidence="8 9">M82</strain>
    </source>
</reference>
<dbReference type="InterPro" id="IPR000933">
    <property type="entry name" value="Glyco_hydro_29"/>
</dbReference>
<evidence type="ECO:0000313" key="9">
    <source>
        <dbReference type="Proteomes" id="UP001207228"/>
    </source>
</evidence>
<dbReference type="SUPFAM" id="SSF51445">
    <property type="entry name" value="(Trans)glycosidases"/>
    <property type="match status" value="1"/>
</dbReference>
<comment type="similarity">
    <text evidence="2">Belongs to the glycosyl hydrolase 29 family.</text>
</comment>
<organism evidence="8 9">
    <name type="scientific">Pontibacter anaerobius</name>
    <dbReference type="NCBI Taxonomy" id="2993940"/>
    <lineage>
        <taxon>Bacteria</taxon>
        <taxon>Pseudomonadati</taxon>
        <taxon>Bacteroidota</taxon>
        <taxon>Cytophagia</taxon>
        <taxon>Cytophagales</taxon>
        <taxon>Hymenobacteraceae</taxon>
        <taxon>Pontibacter</taxon>
    </lineage>
</organism>
<dbReference type="Gene3D" id="3.20.20.80">
    <property type="entry name" value="Glycosidases"/>
    <property type="match status" value="1"/>
</dbReference>
<evidence type="ECO:0000259" key="7">
    <source>
        <dbReference type="Pfam" id="PF01120"/>
    </source>
</evidence>
<dbReference type="InterPro" id="IPR017853">
    <property type="entry name" value="GH"/>
</dbReference>
<dbReference type="SMART" id="SM00812">
    <property type="entry name" value="Alpha_L_fucos"/>
    <property type="match status" value="1"/>
</dbReference>
<feature type="domain" description="Glycoside hydrolase family 29 N-terminal" evidence="7">
    <location>
        <begin position="28"/>
        <end position="348"/>
    </location>
</feature>
<dbReference type="InterPro" id="IPR057739">
    <property type="entry name" value="Glyco_hydro_29_N"/>
</dbReference>
<dbReference type="PANTHER" id="PTHR10030:SF37">
    <property type="entry name" value="ALPHA-L-FUCOSIDASE-RELATED"/>
    <property type="match status" value="1"/>
</dbReference>
<dbReference type="PANTHER" id="PTHR10030">
    <property type="entry name" value="ALPHA-L-FUCOSIDASE"/>
    <property type="match status" value="1"/>
</dbReference>
<proteinExistence type="inferred from homology"/>
<dbReference type="InterPro" id="IPR016286">
    <property type="entry name" value="FUC_metazoa-typ"/>
</dbReference>
<dbReference type="PIRSF" id="PIRSF001092">
    <property type="entry name" value="Alpha-L-fucosidase"/>
    <property type="match status" value="1"/>
</dbReference>
<dbReference type="EMBL" id="JAPFQO010000003">
    <property type="protein sequence ID" value="MCX2739508.1"/>
    <property type="molecule type" value="Genomic_DNA"/>
</dbReference>
<dbReference type="Pfam" id="PF01120">
    <property type="entry name" value="Alpha_L_fucos"/>
    <property type="match status" value="1"/>
</dbReference>
<sequence>MACILLLGAGDLSAQKTKGKHVKINKAASASALDTVPKMEWFKQAKLGIFIHWGIYAVNGITESWSFYNHEISYEDYMKQLTGFTASKYDPDAWATLFREAGAKYAVLTSKHHDGMALWDTKWSKLNVADSSPAKRDLIGPYVDALRKQDLKVGLYFSHLDWSHPDYPSVRSVLEDGNHKVNPFASPPAGKEDADRWESFLAFHRGQLKELSERYKPDIFWFDGDWDRTAEQWRFKELRQQLHTWVPGVILNARMKGYGDYKTPEQGVPVVQPGGPWELCLTINDSWGYQGDDQNFKSTRQLLRIFTEVIGMGGNLLLDVGPKEDGTIPEPEAKRLREMGRWIKKHEEAVYPTIAGLPLGHFYGPTTLSQDKKTLYLYQYDIPRDKIYLKGVRNKIKQIRVVGLPGQVEYTRSGGAEWVHIPGILLIDVPQNLLDEYVTVIAVELEGELDLYHTAGEAIEVN</sequence>
<evidence type="ECO:0000256" key="3">
    <source>
        <dbReference type="ARBA" id="ARBA00012662"/>
    </source>
</evidence>
<keyword evidence="5" id="KW-0378">Hydrolase</keyword>
<keyword evidence="4" id="KW-0732">Signal</keyword>
<evidence type="ECO:0000256" key="4">
    <source>
        <dbReference type="ARBA" id="ARBA00022729"/>
    </source>
</evidence>
<accession>A0ABT3RCA0</accession>
<protein>
    <recommendedName>
        <fullName evidence="3">alpha-L-fucosidase</fullName>
        <ecNumber evidence="3">3.2.1.51</ecNumber>
    </recommendedName>
</protein>
<evidence type="ECO:0000256" key="1">
    <source>
        <dbReference type="ARBA" id="ARBA00004071"/>
    </source>
</evidence>
<evidence type="ECO:0000256" key="6">
    <source>
        <dbReference type="ARBA" id="ARBA00023295"/>
    </source>
</evidence>
<keyword evidence="6" id="KW-0326">Glycosidase</keyword>